<proteinExistence type="predicted"/>
<organism evidence="1 2">
    <name type="scientific">Candidatus Nomurabacteria bacterium GW2011_GWB1_40_7</name>
    <dbReference type="NCBI Taxonomy" id="1618744"/>
    <lineage>
        <taxon>Bacteria</taxon>
        <taxon>Candidatus Nomuraibacteriota</taxon>
    </lineage>
</organism>
<gene>
    <name evidence="1" type="ORF">UU13_C0015G0001</name>
</gene>
<protein>
    <submittedName>
        <fullName evidence="1">Uncharacterized protein</fullName>
    </submittedName>
</protein>
<dbReference type="Proteomes" id="UP000034452">
    <property type="component" value="Unassembled WGS sequence"/>
</dbReference>
<evidence type="ECO:0000313" key="1">
    <source>
        <dbReference type="EMBL" id="KKR70042.1"/>
    </source>
</evidence>
<reference evidence="1 2" key="1">
    <citation type="journal article" date="2015" name="Nature">
        <title>rRNA introns, odd ribosomes, and small enigmatic genomes across a large radiation of phyla.</title>
        <authorList>
            <person name="Brown C.T."/>
            <person name="Hug L.A."/>
            <person name="Thomas B.C."/>
            <person name="Sharon I."/>
            <person name="Castelle C.J."/>
            <person name="Singh A."/>
            <person name="Wilkins M.J."/>
            <person name="Williams K.H."/>
            <person name="Banfield J.F."/>
        </authorList>
    </citation>
    <scope>NUCLEOTIDE SEQUENCE [LARGE SCALE GENOMIC DNA]</scope>
</reference>
<sequence length="39" mass="4401">QISRYQDFSQNAFGFRRTEGANKLDTNSALCAEACFLVQ</sequence>
<name>A0A0G0W441_9BACT</name>
<dbReference type="AlphaFoldDB" id="A0A0G0W441"/>
<evidence type="ECO:0000313" key="2">
    <source>
        <dbReference type="Proteomes" id="UP000034452"/>
    </source>
</evidence>
<accession>A0A0G0W441</accession>
<dbReference type="EMBL" id="LBZL01000015">
    <property type="protein sequence ID" value="KKR70042.1"/>
    <property type="molecule type" value="Genomic_DNA"/>
</dbReference>
<feature type="non-terminal residue" evidence="1">
    <location>
        <position position="1"/>
    </location>
</feature>
<comment type="caution">
    <text evidence="1">The sequence shown here is derived from an EMBL/GenBank/DDBJ whole genome shotgun (WGS) entry which is preliminary data.</text>
</comment>